<keyword evidence="2" id="KW-1185">Reference proteome</keyword>
<sequence length="80" mass="9447">MSYPRFTKIIIDYFLSKHKSLKKLKFLHFHTIKDDGVVSRLKFVRMGEDVQQYGLAIPATMVNNEIIQSESYKRRTVPKD</sequence>
<reference evidence="1" key="1">
    <citation type="journal article" date="2022" name="Int. J. Mol. Sci.">
        <title>Draft Genome of Tanacetum Coccineum: Genomic Comparison of Closely Related Tanacetum-Family Plants.</title>
        <authorList>
            <person name="Yamashiro T."/>
            <person name="Shiraishi A."/>
            <person name="Nakayama K."/>
            <person name="Satake H."/>
        </authorList>
    </citation>
    <scope>NUCLEOTIDE SEQUENCE</scope>
</reference>
<dbReference type="Proteomes" id="UP001151760">
    <property type="component" value="Unassembled WGS sequence"/>
</dbReference>
<protein>
    <recommendedName>
        <fullName evidence="3">Beta-N-acetylhexosaminidase</fullName>
    </recommendedName>
</protein>
<proteinExistence type="predicted"/>
<comment type="caution">
    <text evidence="1">The sequence shown here is derived from an EMBL/GenBank/DDBJ whole genome shotgun (WGS) entry which is preliminary data.</text>
</comment>
<evidence type="ECO:0008006" key="3">
    <source>
        <dbReference type="Google" id="ProtNLM"/>
    </source>
</evidence>
<reference evidence="1" key="2">
    <citation type="submission" date="2022-01" db="EMBL/GenBank/DDBJ databases">
        <authorList>
            <person name="Yamashiro T."/>
            <person name="Shiraishi A."/>
            <person name="Satake H."/>
            <person name="Nakayama K."/>
        </authorList>
    </citation>
    <scope>NUCLEOTIDE SEQUENCE</scope>
</reference>
<evidence type="ECO:0000313" key="2">
    <source>
        <dbReference type="Proteomes" id="UP001151760"/>
    </source>
</evidence>
<accession>A0ABQ5HXW1</accession>
<organism evidence="1 2">
    <name type="scientific">Tanacetum coccineum</name>
    <dbReference type="NCBI Taxonomy" id="301880"/>
    <lineage>
        <taxon>Eukaryota</taxon>
        <taxon>Viridiplantae</taxon>
        <taxon>Streptophyta</taxon>
        <taxon>Embryophyta</taxon>
        <taxon>Tracheophyta</taxon>
        <taxon>Spermatophyta</taxon>
        <taxon>Magnoliopsida</taxon>
        <taxon>eudicotyledons</taxon>
        <taxon>Gunneridae</taxon>
        <taxon>Pentapetalae</taxon>
        <taxon>asterids</taxon>
        <taxon>campanulids</taxon>
        <taxon>Asterales</taxon>
        <taxon>Asteraceae</taxon>
        <taxon>Asteroideae</taxon>
        <taxon>Anthemideae</taxon>
        <taxon>Anthemidinae</taxon>
        <taxon>Tanacetum</taxon>
    </lineage>
</organism>
<gene>
    <name evidence="1" type="ORF">Tco_1081606</name>
</gene>
<dbReference type="EMBL" id="BQNB010020141">
    <property type="protein sequence ID" value="GJT92761.1"/>
    <property type="molecule type" value="Genomic_DNA"/>
</dbReference>
<evidence type="ECO:0000313" key="1">
    <source>
        <dbReference type="EMBL" id="GJT92761.1"/>
    </source>
</evidence>
<name>A0ABQ5HXW1_9ASTR</name>